<dbReference type="Proteomes" id="UP001156664">
    <property type="component" value="Unassembled WGS sequence"/>
</dbReference>
<name>A0ABQ5YUX9_9BURK</name>
<protein>
    <submittedName>
        <fullName evidence="1">Uncharacterized protein</fullName>
    </submittedName>
</protein>
<organism evidence="1 2">
    <name type="scientific">Limnobacter litoralis</name>
    <dbReference type="NCBI Taxonomy" id="481366"/>
    <lineage>
        <taxon>Bacteria</taxon>
        <taxon>Pseudomonadati</taxon>
        <taxon>Pseudomonadota</taxon>
        <taxon>Betaproteobacteria</taxon>
        <taxon>Burkholderiales</taxon>
        <taxon>Burkholderiaceae</taxon>
        <taxon>Limnobacter</taxon>
    </lineage>
</organism>
<proteinExistence type="predicted"/>
<accession>A0ABQ5YUX9</accession>
<comment type="caution">
    <text evidence="1">The sequence shown here is derived from an EMBL/GenBank/DDBJ whole genome shotgun (WGS) entry which is preliminary data.</text>
</comment>
<dbReference type="RefSeq" id="WP_284281360.1">
    <property type="nucleotide sequence ID" value="NZ_BSOJ01000017.1"/>
</dbReference>
<evidence type="ECO:0000313" key="2">
    <source>
        <dbReference type="Proteomes" id="UP001156664"/>
    </source>
</evidence>
<gene>
    <name evidence="1" type="ORF">GCM10007875_18030</name>
</gene>
<dbReference type="EMBL" id="BSOJ01000017">
    <property type="protein sequence ID" value="GLR26713.1"/>
    <property type="molecule type" value="Genomic_DNA"/>
</dbReference>
<keyword evidence="2" id="KW-1185">Reference proteome</keyword>
<sequence length="127" mass="13410">MVFSPSSIIPIRFAQIHPLLAVVTAGSIAASDLEPIPITEAPQSELPLEGHTPLWNRRLGGARRAGCVSFEQANGLRGRVPARASKASVPFKSKGQFGVLQWWGWVKPAAIRGASAVGVGETRSNSG</sequence>
<reference evidence="2" key="1">
    <citation type="journal article" date="2019" name="Int. J. Syst. Evol. Microbiol.">
        <title>The Global Catalogue of Microorganisms (GCM) 10K type strain sequencing project: providing services to taxonomists for standard genome sequencing and annotation.</title>
        <authorList>
            <consortium name="The Broad Institute Genomics Platform"/>
            <consortium name="The Broad Institute Genome Sequencing Center for Infectious Disease"/>
            <person name="Wu L."/>
            <person name="Ma J."/>
        </authorList>
    </citation>
    <scope>NUCLEOTIDE SEQUENCE [LARGE SCALE GENOMIC DNA]</scope>
    <source>
        <strain evidence="2">NBRC 105857</strain>
    </source>
</reference>
<evidence type="ECO:0000313" key="1">
    <source>
        <dbReference type="EMBL" id="GLR26713.1"/>
    </source>
</evidence>